<evidence type="ECO:0000259" key="12">
    <source>
        <dbReference type="SMART" id="SM00986"/>
    </source>
</evidence>
<keyword evidence="7" id="KW-0227">DNA damage</keyword>
<dbReference type="PANTHER" id="PTHR33693:SF1">
    <property type="entry name" value="TYPE-4 URACIL-DNA GLYCOSYLASE"/>
    <property type="match status" value="1"/>
</dbReference>
<keyword evidence="9" id="KW-0408">Iron</keyword>
<feature type="domain" description="Uracil-DNA glycosylase-like" evidence="12">
    <location>
        <begin position="62"/>
        <end position="211"/>
    </location>
</feature>
<evidence type="ECO:0000256" key="2">
    <source>
        <dbReference type="ARBA" id="ARBA00006521"/>
    </source>
</evidence>
<evidence type="ECO:0000256" key="8">
    <source>
        <dbReference type="ARBA" id="ARBA00022801"/>
    </source>
</evidence>
<dbReference type="Gene3D" id="3.40.470.10">
    <property type="entry name" value="Uracil-DNA glycosylase-like domain"/>
    <property type="match status" value="1"/>
</dbReference>
<dbReference type="CDD" id="cd10030">
    <property type="entry name" value="UDG-F4_TTUDGA_SPO1dp_like"/>
    <property type="match status" value="1"/>
</dbReference>
<dbReference type="InterPro" id="IPR051536">
    <property type="entry name" value="UDG_Type-4/5"/>
</dbReference>
<evidence type="ECO:0000256" key="4">
    <source>
        <dbReference type="ARBA" id="ARBA00019403"/>
    </source>
</evidence>
<dbReference type="EC" id="3.2.2.27" evidence="3"/>
<evidence type="ECO:0000256" key="10">
    <source>
        <dbReference type="ARBA" id="ARBA00023014"/>
    </source>
</evidence>
<dbReference type="EMBL" id="LAZR01000728">
    <property type="protein sequence ID" value="KKN59382.1"/>
    <property type="molecule type" value="Genomic_DNA"/>
</dbReference>
<dbReference type="SMART" id="SM00986">
    <property type="entry name" value="UDG"/>
    <property type="match status" value="1"/>
</dbReference>
<organism evidence="13">
    <name type="scientific">marine sediment metagenome</name>
    <dbReference type="NCBI Taxonomy" id="412755"/>
    <lineage>
        <taxon>unclassified sequences</taxon>
        <taxon>metagenomes</taxon>
        <taxon>ecological metagenomes</taxon>
    </lineage>
</organism>
<dbReference type="GO" id="GO:0051539">
    <property type="term" value="F:4 iron, 4 sulfur cluster binding"/>
    <property type="evidence" value="ECO:0007669"/>
    <property type="project" value="UniProtKB-KW"/>
</dbReference>
<sequence>MEDKARKLVDCLEERLKYFSQLGAEFVSSPSSSKDSPYISLKERILNCQKCPLSQGRKNAVPGEGDLGTELMFVGEAPGRDEDIQGRPFVGRAGQLLTKIIHAMQFKREEVYITNIVKCRPPENRNPHKEEIEMCQDYLREQLEIIKPEVIVTLGRVATDCFIQSKLGMTALRGSFYEFNNIKVMPTFHPSYLIRNEGNKEIRKMVWEDMKKVMAFLGKK</sequence>
<keyword evidence="5" id="KW-0004">4Fe-4S</keyword>
<dbReference type="InterPro" id="IPR005122">
    <property type="entry name" value="Uracil-DNA_glycosylase-like"/>
</dbReference>
<keyword evidence="10" id="KW-0411">Iron-sulfur</keyword>
<evidence type="ECO:0000313" key="13">
    <source>
        <dbReference type="EMBL" id="KKN59382.1"/>
    </source>
</evidence>
<proteinExistence type="inferred from homology"/>
<dbReference type="SMART" id="SM00987">
    <property type="entry name" value="UreE_C"/>
    <property type="match status" value="1"/>
</dbReference>
<reference evidence="13" key="1">
    <citation type="journal article" date="2015" name="Nature">
        <title>Complex archaea that bridge the gap between prokaryotes and eukaryotes.</title>
        <authorList>
            <person name="Spang A."/>
            <person name="Saw J.H."/>
            <person name="Jorgensen S.L."/>
            <person name="Zaremba-Niedzwiedzka K."/>
            <person name="Martijn J."/>
            <person name="Lind A.E."/>
            <person name="van Eijk R."/>
            <person name="Schleper C."/>
            <person name="Guy L."/>
            <person name="Ettema T.J."/>
        </authorList>
    </citation>
    <scope>NUCLEOTIDE SEQUENCE</scope>
</reference>
<accession>A0A0F9SAV0</accession>
<keyword evidence="8" id="KW-0378">Hydrolase</keyword>
<comment type="similarity">
    <text evidence="2">Belongs to the uracil-DNA glycosylase (UDG) superfamily. Type 4 (UDGa) family.</text>
</comment>
<name>A0A0F9SAV0_9ZZZZ</name>
<dbReference type="InterPro" id="IPR005273">
    <property type="entry name" value="Ura-DNA_glyco_family4"/>
</dbReference>
<evidence type="ECO:0000256" key="5">
    <source>
        <dbReference type="ARBA" id="ARBA00022485"/>
    </source>
</evidence>
<keyword evidence="11" id="KW-0234">DNA repair</keyword>
<evidence type="ECO:0000256" key="1">
    <source>
        <dbReference type="ARBA" id="ARBA00001400"/>
    </source>
</evidence>
<evidence type="ECO:0000256" key="11">
    <source>
        <dbReference type="ARBA" id="ARBA00023204"/>
    </source>
</evidence>
<keyword evidence="6" id="KW-0479">Metal-binding</keyword>
<evidence type="ECO:0000256" key="6">
    <source>
        <dbReference type="ARBA" id="ARBA00022723"/>
    </source>
</evidence>
<dbReference type="NCBIfam" id="TIGR00758">
    <property type="entry name" value="UDG_fam4"/>
    <property type="match status" value="1"/>
</dbReference>
<dbReference type="GO" id="GO:0006281">
    <property type="term" value="P:DNA repair"/>
    <property type="evidence" value="ECO:0007669"/>
    <property type="project" value="UniProtKB-KW"/>
</dbReference>
<dbReference type="AlphaFoldDB" id="A0A0F9SAV0"/>
<dbReference type="InterPro" id="IPR036895">
    <property type="entry name" value="Uracil-DNA_glycosylase-like_sf"/>
</dbReference>
<evidence type="ECO:0000256" key="9">
    <source>
        <dbReference type="ARBA" id="ARBA00023004"/>
    </source>
</evidence>
<dbReference type="GO" id="GO:0046872">
    <property type="term" value="F:metal ion binding"/>
    <property type="evidence" value="ECO:0007669"/>
    <property type="project" value="UniProtKB-KW"/>
</dbReference>
<comment type="catalytic activity">
    <reaction evidence="1">
        <text>Hydrolyzes single-stranded DNA or mismatched double-stranded DNA and polynucleotides, releasing free uracil.</text>
        <dbReference type="EC" id="3.2.2.27"/>
    </reaction>
</comment>
<dbReference type="SUPFAM" id="SSF52141">
    <property type="entry name" value="Uracil-DNA glycosylase-like"/>
    <property type="match status" value="1"/>
</dbReference>
<gene>
    <name evidence="13" type="ORF">LCGC14_0542760</name>
</gene>
<comment type="caution">
    <text evidence="13">The sequence shown here is derived from an EMBL/GenBank/DDBJ whole genome shotgun (WGS) entry which is preliminary data.</text>
</comment>
<dbReference type="PANTHER" id="PTHR33693">
    <property type="entry name" value="TYPE-5 URACIL-DNA GLYCOSYLASE"/>
    <property type="match status" value="1"/>
</dbReference>
<protein>
    <recommendedName>
        <fullName evidence="4">Type-4 uracil-DNA glycosylase</fullName>
        <ecNumber evidence="3">3.2.2.27</ecNumber>
    </recommendedName>
</protein>
<evidence type="ECO:0000256" key="7">
    <source>
        <dbReference type="ARBA" id="ARBA00022763"/>
    </source>
</evidence>
<dbReference type="GO" id="GO:0004844">
    <property type="term" value="F:uracil DNA N-glycosylase activity"/>
    <property type="evidence" value="ECO:0007669"/>
    <property type="project" value="UniProtKB-EC"/>
</dbReference>
<dbReference type="Pfam" id="PF03167">
    <property type="entry name" value="UDG"/>
    <property type="match status" value="1"/>
</dbReference>
<evidence type="ECO:0000256" key="3">
    <source>
        <dbReference type="ARBA" id="ARBA00012030"/>
    </source>
</evidence>